<evidence type="ECO:0000313" key="14">
    <source>
        <dbReference type="Proteomes" id="UP000011116"/>
    </source>
</evidence>
<evidence type="ECO:0000256" key="11">
    <source>
        <dbReference type="SAM" id="MobiDB-lite"/>
    </source>
</evidence>
<evidence type="ECO:0000313" key="13">
    <source>
        <dbReference type="EnsemblPlants" id="HORVU.MOREX.r3.2HG0201080.1"/>
    </source>
</evidence>
<keyword evidence="4 9" id="KW-0238">DNA-binding</keyword>
<reference evidence="14" key="1">
    <citation type="journal article" date="2012" name="Nature">
        <title>A physical, genetic and functional sequence assembly of the barley genome.</title>
        <authorList>
            <consortium name="The International Barley Genome Sequencing Consortium"/>
            <person name="Mayer K.F."/>
            <person name="Waugh R."/>
            <person name="Brown J.W."/>
            <person name="Schulman A."/>
            <person name="Langridge P."/>
            <person name="Platzer M."/>
            <person name="Fincher G.B."/>
            <person name="Muehlbauer G.J."/>
            <person name="Sato K."/>
            <person name="Close T.J."/>
            <person name="Wise R.P."/>
            <person name="Stein N."/>
        </authorList>
    </citation>
    <scope>NUCLEOTIDE SEQUENCE [LARGE SCALE GENOMIC DNA]</scope>
    <source>
        <strain evidence="14">cv. Morex</strain>
    </source>
</reference>
<dbReference type="InterPro" id="IPR001356">
    <property type="entry name" value="HD"/>
</dbReference>
<dbReference type="CDD" id="cd00086">
    <property type="entry name" value="homeodomain"/>
    <property type="match status" value="1"/>
</dbReference>
<accession>A0A8I7B411</accession>
<evidence type="ECO:0000256" key="2">
    <source>
        <dbReference type="ARBA" id="ARBA00022473"/>
    </source>
</evidence>
<keyword evidence="7 9" id="KW-0539">Nucleus</keyword>
<dbReference type="PANTHER" id="PTHR45940">
    <property type="entry name" value="WUSCHEL-RELATED HOMEOBOX 1-RELATED"/>
    <property type="match status" value="1"/>
</dbReference>
<dbReference type="InterPro" id="IPR009057">
    <property type="entry name" value="Homeodomain-like_sf"/>
</dbReference>
<dbReference type="GO" id="GO:0045892">
    <property type="term" value="P:negative regulation of DNA-templated transcription"/>
    <property type="evidence" value="ECO:0007669"/>
    <property type="project" value="EnsemblPlants"/>
</dbReference>
<dbReference type="Gramene" id="HORVU.MOREX.r2.2HG0167060.1">
    <property type="protein sequence ID" value="HORVU.MOREX.r2.2HG0167060.1"/>
    <property type="gene ID" value="HORVU.MOREX.r2.2HG0167060"/>
</dbReference>
<keyword evidence="5 9" id="KW-0371">Homeobox</keyword>
<dbReference type="Gene3D" id="1.10.10.60">
    <property type="entry name" value="Homeodomain-like"/>
    <property type="match status" value="1"/>
</dbReference>
<evidence type="ECO:0000256" key="8">
    <source>
        <dbReference type="ARBA" id="ARBA00024040"/>
    </source>
</evidence>
<evidence type="ECO:0000256" key="4">
    <source>
        <dbReference type="ARBA" id="ARBA00023125"/>
    </source>
</evidence>
<keyword evidence="6" id="KW-0804">Transcription</keyword>
<dbReference type="SMR" id="A0A8I7B411"/>
<dbReference type="EnsemblPlants" id="HORVU.MOREX.r3.2HG0201080.1">
    <property type="protein sequence ID" value="HORVU.MOREX.r3.2HG0201080.1"/>
    <property type="gene ID" value="HORVU.MOREX.r3.2HG0201080"/>
</dbReference>
<dbReference type="GO" id="GO:0003700">
    <property type="term" value="F:DNA-binding transcription factor activity"/>
    <property type="evidence" value="ECO:0007669"/>
    <property type="project" value="InterPro"/>
</dbReference>
<dbReference type="GO" id="GO:0003677">
    <property type="term" value="F:DNA binding"/>
    <property type="evidence" value="ECO:0007669"/>
    <property type="project" value="UniProtKB-UniRule"/>
</dbReference>
<dbReference type="GO" id="GO:0005634">
    <property type="term" value="C:nucleus"/>
    <property type="evidence" value="ECO:0007669"/>
    <property type="project" value="UniProtKB-SubCell"/>
</dbReference>
<dbReference type="GO" id="GO:0090506">
    <property type="term" value="P:axillary shoot meristem initiation"/>
    <property type="evidence" value="ECO:0007669"/>
    <property type="project" value="EnsemblPlants"/>
</dbReference>
<evidence type="ECO:0000256" key="9">
    <source>
        <dbReference type="PROSITE-ProRule" id="PRU00108"/>
    </source>
</evidence>
<dbReference type="Proteomes" id="UP000011116">
    <property type="component" value="Chromosome 2H"/>
</dbReference>
<protein>
    <recommendedName>
        <fullName evidence="12">Homeobox domain-containing protein</fullName>
    </recommendedName>
</protein>
<evidence type="ECO:0000256" key="1">
    <source>
        <dbReference type="ARBA" id="ARBA00004123"/>
    </source>
</evidence>
<feature type="DNA-binding region" description="Homeobox" evidence="9">
    <location>
        <begin position="46"/>
        <end position="111"/>
    </location>
</feature>
<keyword evidence="2" id="KW-0217">Developmental protein</keyword>
<comment type="subcellular location">
    <subcellularLocation>
        <location evidence="1 9 10">Nucleus</location>
    </subcellularLocation>
</comment>
<evidence type="ECO:0000256" key="10">
    <source>
        <dbReference type="RuleBase" id="RU000682"/>
    </source>
</evidence>
<evidence type="ECO:0000259" key="12">
    <source>
        <dbReference type="PROSITE" id="PS50071"/>
    </source>
</evidence>
<reference evidence="13" key="2">
    <citation type="submission" date="2020-10" db="EMBL/GenBank/DDBJ databases">
        <authorList>
            <person name="Scholz U."/>
            <person name="Mascher M."/>
            <person name="Fiebig A."/>
        </authorList>
    </citation>
    <scope>NUCLEOTIDE SEQUENCE [LARGE SCALE GENOMIC DNA]</scope>
    <source>
        <strain evidence="13">cv. Morex</strain>
    </source>
</reference>
<keyword evidence="14" id="KW-1185">Reference proteome</keyword>
<dbReference type="AlphaFoldDB" id="A0A8I7B411"/>
<organism evidence="13 14">
    <name type="scientific">Hordeum vulgare subsp. vulgare</name>
    <name type="common">Domesticated barley</name>
    <dbReference type="NCBI Taxonomy" id="112509"/>
    <lineage>
        <taxon>Eukaryota</taxon>
        <taxon>Viridiplantae</taxon>
        <taxon>Streptophyta</taxon>
        <taxon>Embryophyta</taxon>
        <taxon>Tracheophyta</taxon>
        <taxon>Spermatophyta</taxon>
        <taxon>Magnoliopsida</taxon>
        <taxon>Liliopsida</taxon>
        <taxon>Poales</taxon>
        <taxon>Poaceae</taxon>
        <taxon>BOP clade</taxon>
        <taxon>Pooideae</taxon>
        <taxon>Triticodae</taxon>
        <taxon>Triticeae</taxon>
        <taxon>Hordeinae</taxon>
        <taxon>Hordeum</taxon>
    </lineage>
</organism>
<comment type="similarity">
    <text evidence="8">Belongs to the WUS homeobox family.</text>
</comment>
<evidence type="ECO:0000256" key="3">
    <source>
        <dbReference type="ARBA" id="ARBA00023015"/>
    </source>
</evidence>
<keyword evidence="3" id="KW-0805">Transcription regulation</keyword>
<dbReference type="FunFam" id="1.10.10.60:FF:000118">
    <property type="entry name" value="WUSCHEL-related homeobox 11"/>
    <property type="match status" value="1"/>
</dbReference>
<dbReference type="PROSITE" id="PS50071">
    <property type="entry name" value="HOMEOBOX_2"/>
    <property type="match status" value="1"/>
</dbReference>
<dbReference type="SUPFAM" id="SSF46689">
    <property type="entry name" value="Homeodomain-like"/>
    <property type="match status" value="1"/>
</dbReference>
<dbReference type="InterPro" id="IPR044555">
    <property type="entry name" value="WUSCHEL-like"/>
</dbReference>
<evidence type="ECO:0000256" key="6">
    <source>
        <dbReference type="ARBA" id="ARBA00023163"/>
    </source>
</evidence>
<dbReference type="Gramene" id="HORVU.MOREX.r3.2HG0201080.1">
    <property type="protein sequence ID" value="HORVU.MOREX.r3.2HG0201080.1"/>
    <property type="gene ID" value="HORVU.MOREX.r3.2HG0201080"/>
</dbReference>
<dbReference type="SMART" id="SM00389">
    <property type="entry name" value="HOX"/>
    <property type="match status" value="1"/>
</dbReference>
<feature type="domain" description="Homeobox" evidence="12">
    <location>
        <begin position="44"/>
        <end position="110"/>
    </location>
</feature>
<reference evidence="13" key="3">
    <citation type="submission" date="2022-01" db="UniProtKB">
        <authorList>
            <consortium name="EnsemblPlants"/>
        </authorList>
    </citation>
    <scope>IDENTIFICATION</scope>
    <source>
        <strain evidence="13">subsp. vulgare</strain>
    </source>
</reference>
<name>A0A8I7B411_HORVV</name>
<evidence type="ECO:0000256" key="7">
    <source>
        <dbReference type="ARBA" id="ARBA00023242"/>
    </source>
</evidence>
<dbReference type="PANTHER" id="PTHR45940:SF2">
    <property type="entry name" value="WUSCHEL-RELATED HOMEOBOX 1"/>
    <property type="match status" value="1"/>
</dbReference>
<feature type="compositionally biased region" description="Low complexity" evidence="11">
    <location>
        <begin position="27"/>
        <end position="42"/>
    </location>
</feature>
<evidence type="ECO:0000256" key="5">
    <source>
        <dbReference type="ARBA" id="ARBA00023155"/>
    </source>
</evidence>
<dbReference type="Pfam" id="PF00046">
    <property type="entry name" value="Homeodomain"/>
    <property type="match status" value="1"/>
</dbReference>
<dbReference type="GO" id="GO:0099402">
    <property type="term" value="P:plant organ development"/>
    <property type="evidence" value="ECO:0007669"/>
    <property type="project" value="InterPro"/>
</dbReference>
<proteinExistence type="inferred from homology"/>
<feature type="region of interest" description="Disordered" evidence="11">
    <location>
        <begin position="1"/>
        <end position="53"/>
    </location>
</feature>
<sequence>MDKQSVVWRQYQQQQQASGGGGGAAGGNAVAGAGGATTTTTAPLRPSSARWTPTPEQVKILKDLYYDCGIRSPTAEQIQRIAARLRQYGRIEGKNVFYWFQNHKARERQKKRLGVDVNASPLAAAAAANDALALSPSGAAAASSAGLYGAGNCGGHGAAVHQDASAPTTTCWGNSTLEDYMGARSTAGAGNHGAAATAHAPWPACFPFSTNQTPQMPPPAPRELPLFPTGGGRQETADDFHGGGYHLQSNNSQWWGAATNTNAMKTLHYQHHQQQQLQEQQQHSFYNSSGNHQLMMMPMPSQDAGTSLELTLRAPYM</sequence>